<dbReference type="OrthoDB" id="5919401at2759"/>
<protein>
    <submittedName>
        <fullName evidence="2">Putative RNA polymerase II degradation factor 1</fullName>
    </submittedName>
</protein>
<dbReference type="PANTHER" id="PTHR14974">
    <property type="entry name" value="SIMILAR TO RIKEN CDNA 1700025G04 GENE"/>
    <property type="match status" value="1"/>
</dbReference>
<dbReference type="Pfam" id="PF15389">
    <property type="entry name" value="DUF4612"/>
    <property type="match status" value="1"/>
</dbReference>
<reference evidence="2 3" key="1">
    <citation type="submission" date="2018-04" db="EMBL/GenBank/DDBJ databases">
        <authorList>
            <person name="Zhang X."/>
            <person name="Yuan J."/>
            <person name="Li F."/>
            <person name="Xiang J."/>
        </authorList>
    </citation>
    <scope>NUCLEOTIDE SEQUENCE [LARGE SCALE GENOMIC DNA]</scope>
    <source>
        <tissue evidence="2">Muscle</tissue>
    </source>
</reference>
<dbReference type="InterPro" id="IPR027967">
    <property type="entry name" value="DUF4612"/>
</dbReference>
<reference evidence="2 3" key="2">
    <citation type="submission" date="2019-01" db="EMBL/GenBank/DDBJ databases">
        <title>The decoding of complex shrimp genome reveals the adaptation for benthos swimmer, frequently molting mechanism and breeding impact on genome.</title>
        <authorList>
            <person name="Sun Y."/>
            <person name="Gao Y."/>
            <person name="Yu Y."/>
        </authorList>
    </citation>
    <scope>NUCLEOTIDE SEQUENCE [LARGE SCALE GENOMIC DNA]</scope>
    <source>
        <tissue evidence="2">Muscle</tissue>
    </source>
</reference>
<organism evidence="2 3">
    <name type="scientific">Penaeus vannamei</name>
    <name type="common">Whiteleg shrimp</name>
    <name type="synonym">Litopenaeus vannamei</name>
    <dbReference type="NCBI Taxonomy" id="6689"/>
    <lineage>
        <taxon>Eukaryota</taxon>
        <taxon>Metazoa</taxon>
        <taxon>Ecdysozoa</taxon>
        <taxon>Arthropoda</taxon>
        <taxon>Crustacea</taxon>
        <taxon>Multicrustacea</taxon>
        <taxon>Malacostraca</taxon>
        <taxon>Eumalacostraca</taxon>
        <taxon>Eucarida</taxon>
        <taxon>Decapoda</taxon>
        <taxon>Dendrobranchiata</taxon>
        <taxon>Penaeoidea</taxon>
        <taxon>Penaeidae</taxon>
        <taxon>Penaeus</taxon>
    </lineage>
</organism>
<name>A0A3R7P7I0_PENVA</name>
<feature type="compositionally biased region" description="Acidic residues" evidence="1">
    <location>
        <begin position="284"/>
        <end position="295"/>
    </location>
</feature>
<feature type="region of interest" description="Disordered" evidence="1">
    <location>
        <begin position="353"/>
        <end position="409"/>
    </location>
</feature>
<keyword evidence="3" id="KW-1185">Reference proteome</keyword>
<gene>
    <name evidence="2" type="ORF">C7M84_003715</name>
</gene>
<dbReference type="PANTHER" id="PTHR14974:SF3">
    <property type="entry name" value="SIMILAR TO RIKEN CDNA 1700025G04 GENE"/>
    <property type="match status" value="1"/>
</dbReference>
<accession>A0A3R7P7I0</accession>
<comment type="caution">
    <text evidence="2">The sequence shown here is derived from an EMBL/GenBank/DDBJ whole genome shotgun (WGS) entry which is preliminary data.</text>
</comment>
<dbReference type="Proteomes" id="UP000283509">
    <property type="component" value="Unassembled WGS sequence"/>
</dbReference>
<dbReference type="AlphaFoldDB" id="A0A3R7P7I0"/>
<dbReference type="EMBL" id="QCYY01001502">
    <property type="protein sequence ID" value="ROT77627.1"/>
    <property type="molecule type" value="Genomic_DNA"/>
</dbReference>
<evidence type="ECO:0000256" key="1">
    <source>
        <dbReference type="SAM" id="MobiDB-lite"/>
    </source>
</evidence>
<sequence length="409" mass="45070">MYVDARVCIRESMNLEETHAINHCNTFASLRPLLSSFILPPHSPRPLHLFTLRPLHHSSISSFTPPSSSSRVSSFSSFHSSVLLSPSFTPPSSSSPLHSSVLFISLLPSSSLLRPLHLPPSLLRPLHLPPSLLRPLHLPPSLLRPLHLPPPNSSGPLHLPLLRPLHLPPSLRPSSSPSLLLRPLHSLLLLISLPGGPLLAQAKISDSQQDFFMMLDEKIENGPDYDSETEEVDRRRRLQEYAEQWMVLTQGRILSPNNTTMLRVAPVKAGTSFPGDDASGSGDLTEEDEEEDGLSEPERIPDEAVREQYMFMGNLYTLTHIRTDSDKTEPVVDVVAAEPSAEETQVEHIELDHKLNGSAVPEEPENLPEEEPGEEADGKAPSSRPASRPTSRPASLILRSVFPSDVAQE</sequence>
<feature type="region of interest" description="Disordered" evidence="1">
    <location>
        <begin position="268"/>
        <end position="302"/>
    </location>
</feature>
<proteinExistence type="predicted"/>
<evidence type="ECO:0000313" key="3">
    <source>
        <dbReference type="Proteomes" id="UP000283509"/>
    </source>
</evidence>
<feature type="compositionally biased region" description="Low complexity" evidence="1">
    <location>
        <begin position="380"/>
        <end position="395"/>
    </location>
</feature>
<feature type="compositionally biased region" description="Acidic residues" evidence="1">
    <location>
        <begin position="362"/>
        <end position="375"/>
    </location>
</feature>
<evidence type="ECO:0000313" key="2">
    <source>
        <dbReference type="EMBL" id="ROT77627.1"/>
    </source>
</evidence>